<keyword evidence="2" id="KW-1185">Reference proteome</keyword>
<dbReference type="InterPro" id="IPR043128">
    <property type="entry name" value="Rev_trsase/Diguanyl_cyclase"/>
</dbReference>
<dbReference type="AlphaFoldDB" id="A0A2P4YFA7"/>
<dbReference type="Gene3D" id="3.10.10.10">
    <property type="entry name" value="HIV Type 1 Reverse Transcriptase, subunit A, domain 1"/>
    <property type="match status" value="1"/>
</dbReference>
<comment type="caution">
    <text evidence="1">The sequence shown here is derived from an EMBL/GenBank/DDBJ whole genome shotgun (WGS) entry which is preliminary data.</text>
</comment>
<proteinExistence type="predicted"/>
<dbReference type="EMBL" id="NCKW01003433">
    <property type="protein sequence ID" value="POM76486.1"/>
    <property type="molecule type" value="Genomic_DNA"/>
</dbReference>
<gene>
    <name evidence="1" type="ORF">PHPALM_6271</name>
</gene>
<dbReference type="Proteomes" id="UP000237271">
    <property type="component" value="Unassembled WGS sequence"/>
</dbReference>
<dbReference type="OrthoDB" id="121905at2759"/>
<organism evidence="1 2">
    <name type="scientific">Phytophthora palmivora</name>
    <dbReference type="NCBI Taxonomy" id="4796"/>
    <lineage>
        <taxon>Eukaryota</taxon>
        <taxon>Sar</taxon>
        <taxon>Stramenopiles</taxon>
        <taxon>Oomycota</taxon>
        <taxon>Peronosporomycetes</taxon>
        <taxon>Peronosporales</taxon>
        <taxon>Peronosporaceae</taxon>
        <taxon>Phytophthora</taxon>
    </lineage>
</organism>
<evidence type="ECO:0000313" key="2">
    <source>
        <dbReference type="Proteomes" id="UP000237271"/>
    </source>
</evidence>
<name>A0A2P4YFA7_9STRA</name>
<dbReference type="InterPro" id="IPR043502">
    <property type="entry name" value="DNA/RNA_pol_sf"/>
</dbReference>
<sequence length="257" mass="27548">MLYSLDTAADQSGVPQDTLNSLRVMQPTLEVLKLSVALEAVMANGQTQMCAKEVLLDLELATVAGSVPCLVLAGDGGEFLLGRELLKRLGIDVELQLSQLAGSSLLEDEVDEFPVGDEIPLATGATETENSLGQLIKRAAINGLPVDHVGALRELVAAFPYICRDRVGPDPPADAEPLRVTVQPDAPNNESRWAWAVVPARKPGTQDKFRLTIDYRPVNNVTIPIAGGILSAASLLDAFENFKDKKVFGRADFAQGF</sequence>
<accession>A0A2P4YFA7</accession>
<dbReference type="SUPFAM" id="SSF56672">
    <property type="entry name" value="DNA/RNA polymerases"/>
    <property type="match status" value="1"/>
</dbReference>
<evidence type="ECO:0000313" key="1">
    <source>
        <dbReference type="EMBL" id="POM76486.1"/>
    </source>
</evidence>
<reference evidence="1 2" key="1">
    <citation type="journal article" date="2017" name="Genome Biol. Evol.">
        <title>Phytophthora megakarya and P. palmivora, closely related causal agents of cacao black pod rot, underwent increases in genome sizes and gene numbers by different mechanisms.</title>
        <authorList>
            <person name="Ali S.S."/>
            <person name="Shao J."/>
            <person name="Lary D.J."/>
            <person name="Kronmiller B."/>
            <person name="Shen D."/>
            <person name="Strem M.D."/>
            <person name="Amoako-Attah I."/>
            <person name="Akrofi A.Y."/>
            <person name="Begoude B.A."/>
            <person name="Ten Hoopen G.M."/>
            <person name="Coulibaly K."/>
            <person name="Kebe B.I."/>
            <person name="Melnick R.L."/>
            <person name="Guiltinan M.J."/>
            <person name="Tyler B.M."/>
            <person name="Meinhardt L.W."/>
            <person name="Bailey B.A."/>
        </authorList>
    </citation>
    <scope>NUCLEOTIDE SEQUENCE [LARGE SCALE GENOMIC DNA]</scope>
    <source>
        <strain evidence="2">sbr112.9</strain>
    </source>
</reference>
<protein>
    <submittedName>
        <fullName evidence="1">Uncharacterized protein</fullName>
    </submittedName>
</protein>
<dbReference type="Gene3D" id="3.30.70.270">
    <property type="match status" value="1"/>
</dbReference>